<dbReference type="PANTHER" id="PTHR30451">
    <property type="entry name" value="OUTER MEMBRANE USHER PROTEIN"/>
    <property type="match status" value="1"/>
</dbReference>
<dbReference type="GO" id="GO:0015473">
    <property type="term" value="F:fimbrial usher porin activity"/>
    <property type="evidence" value="ECO:0007669"/>
    <property type="project" value="InterPro"/>
</dbReference>
<accession>A0A7C5LZE8</accession>
<dbReference type="GO" id="GO:0009279">
    <property type="term" value="C:cell outer membrane"/>
    <property type="evidence" value="ECO:0007669"/>
    <property type="project" value="TreeGrafter"/>
</dbReference>
<keyword evidence="1" id="KW-0732">Signal</keyword>
<feature type="domain" description="Pilus assembly protein C-terminal" evidence="2">
    <location>
        <begin position="702"/>
        <end position="798"/>
    </location>
</feature>
<dbReference type="InterPro" id="IPR000015">
    <property type="entry name" value="Fimb_usher"/>
</dbReference>
<evidence type="ECO:0000259" key="2">
    <source>
        <dbReference type="Pfam" id="PF15976"/>
    </source>
</evidence>
<gene>
    <name evidence="4" type="ORF">ENJ42_04985</name>
</gene>
<dbReference type="GO" id="GO:0009297">
    <property type="term" value="P:pilus assembly"/>
    <property type="evidence" value="ECO:0007669"/>
    <property type="project" value="InterPro"/>
</dbReference>
<dbReference type="Pfam" id="PF16967">
    <property type="entry name" value="TcfC"/>
    <property type="match status" value="1"/>
</dbReference>
<evidence type="ECO:0000256" key="1">
    <source>
        <dbReference type="ARBA" id="ARBA00022729"/>
    </source>
</evidence>
<feature type="domain" description="Pilus assembly protein E-set like" evidence="3">
    <location>
        <begin position="251"/>
        <end position="311"/>
    </location>
</feature>
<protein>
    <recommendedName>
        <fullName evidence="5">Fimbrial biogenesis outer membrane usher protein</fullName>
    </recommendedName>
</protein>
<comment type="caution">
    <text evidence="4">The sequence shown here is derived from an EMBL/GenBank/DDBJ whole genome shotgun (WGS) entry which is preliminary data.</text>
</comment>
<dbReference type="EMBL" id="DRMJ01000249">
    <property type="protein sequence ID" value="HHL42953.1"/>
    <property type="molecule type" value="Genomic_DNA"/>
</dbReference>
<evidence type="ECO:0008006" key="5">
    <source>
        <dbReference type="Google" id="ProtNLM"/>
    </source>
</evidence>
<proteinExistence type="predicted"/>
<name>A0A7C5LZE8_9PROT</name>
<evidence type="ECO:0000259" key="3">
    <source>
        <dbReference type="Pfam" id="PF16967"/>
    </source>
</evidence>
<sequence length="798" mass="87061">MAYGQETADKEPLFTIKAPPGFEIDEVEQETIIDVLVNGKKVASTAVKFDDKTISFNDPDGLANLIPAVREHSIIADALRVPLDQNHDLACSQTDPKPQCGYMQPDIVGVIFSPDKLEAQIFISELYTYSRDSRARYLPPPTKGAGMIIGVNGRGFHDFNSDRTTLNSNVDLIAGYGRTHFRADMFATSQGGANMRGASLNYTRRTREASAGFLSYRNGSTLARSDRLAGVRIGSTLKTRLDQASLRAADIPILVTASARVETFRDGKLIDIQRVEPGQTTLDTTRFPGGSYEITIKITEDGNTREETRFFTSGSQLPPTGAPQWYVEAGLPTQNSSQGSFFPNLNKNPVVNAGYSKRMNSSLGLEGKLSASKSDQYAEGSVFFIGPNYSLTGGLIGSADGDYGGFANVNYRKAKWQVSGNYRDVRTADDIGIIVGGRYDPFPQSFRQVSLRTSYQLKNGRIGLRGFYRQTGTRADTYFGGPFVEYNMLKTKKNRLTLSANLETGNTRSSYFVGLRLNTTLKAPKPKQRLNLNAQTSFRSNTPKPDGMTRTREIAEAILRLTTSGAGGHSSEYFAGARYDDSDIGLKAGLKKRTSVGNLGLEVRHNYQRQSNLFADITTGLAIGPGNIAAFPQFNDSGVFVNIDGNSDTRFSVLSRGSGRQIASSSRTAFVPLNAFDLHDISIKPTEASDIDYENHADRLVLYPGNIPVVHRQANSVTILIGRVTKLNGDPVGFSAINTTKKLGVTDGDGFFQIDYVGDEYLDISKNGKALCKVNIAAAMTDLKSRQAFIDVGDITCE</sequence>
<dbReference type="PANTHER" id="PTHR30451:SF5">
    <property type="entry name" value="SLR0019 PROTEIN"/>
    <property type="match status" value="1"/>
</dbReference>
<dbReference type="AlphaFoldDB" id="A0A7C5LZE8"/>
<dbReference type="Pfam" id="PF15976">
    <property type="entry name" value="CooC_C"/>
    <property type="match status" value="1"/>
</dbReference>
<dbReference type="Proteomes" id="UP000885830">
    <property type="component" value="Unassembled WGS sequence"/>
</dbReference>
<dbReference type="InterPro" id="IPR031917">
    <property type="entry name" value="Pilus_assem_C"/>
</dbReference>
<evidence type="ECO:0000313" key="4">
    <source>
        <dbReference type="EMBL" id="HHL42953.1"/>
    </source>
</evidence>
<organism evidence="4">
    <name type="scientific">Hellea balneolensis</name>
    <dbReference type="NCBI Taxonomy" id="287478"/>
    <lineage>
        <taxon>Bacteria</taxon>
        <taxon>Pseudomonadati</taxon>
        <taxon>Pseudomonadota</taxon>
        <taxon>Alphaproteobacteria</taxon>
        <taxon>Maricaulales</taxon>
        <taxon>Robiginitomaculaceae</taxon>
        <taxon>Hellea</taxon>
    </lineage>
</organism>
<dbReference type="InterPro" id="IPR032636">
    <property type="entry name" value="Pilus_assem_E-set-like_dom"/>
</dbReference>
<reference evidence="4" key="1">
    <citation type="journal article" date="2020" name="mSystems">
        <title>Genome- and Community-Level Interaction Insights into Carbon Utilization and Element Cycling Functions of Hydrothermarchaeota in Hydrothermal Sediment.</title>
        <authorList>
            <person name="Zhou Z."/>
            <person name="Liu Y."/>
            <person name="Xu W."/>
            <person name="Pan J."/>
            <person name="Luo Z.H."/>
            <person name="Li M."/>
        </authorList>
    </citation>
    <scope>NUCLEOTIDE SEQUENCE [LARGE SCALE GENOMIC DNA]</scope>
    <source>
        <strain evidence="4">HyVt-485</strain>
    </source>
</reference>